<evidence type="ECO:0000313" key="2">
    <source>
        <dbReference type="Proteomes" id="UP001166402"/>
    </source>
</evidence>
<dbReference type="EMBL" id="JAGGLT010000038">
    <property type="protein sequence ID" value="MBP2073219.1"/>
    <property type="molecule type" value="Genomic_DNA"/>
</dbReference>
<keyword evidence="2" id="KW-1185">Reference proteome</keyword>
<sequence>MIPSIFLNKEELINQELKNDLYYDRIKNINLSDITSIAWNRGTNEAKKYKNQDINALLKKEGLNFEINNVHYTPGYMIFSQIIVNEKKITIYMKNIEKEFIPSIPEKYSFWKAGDRLINLFLCHEYYHYLEYYYIGLTSNIEKVNVKFGFINVKKQLNSLNEIAAHAFVKEFYDIW</sequence>
<dbReference type="Proteomes" id="UP001166402">
    <property type="component" value="Unassembled WGS sequence"/>
</dbReference>
<comment type="caution">
    <text evidence="1">The sequence shown here is derived from an EMBL/GenBank/DDBJ whole genome shotgun (WGS) entry which is preliminary data.</text>
</comment>
<proteinExistence type="predicted"/>
<dbReference type="RefSeq" id="WP_209454863.1">
    <property type="nucleotide sequence ID" value="NZ_JAGGLT010000038.1"/>
</dbReference>
<accession>A0ABS4NJ87</accession>
<reference evidence="1" key="1">
    <citation type="submission" date="2021-03" db="EMBL/GenBank/DDBJ databases">
        <title>Genomic Encyclopedia of Type Strains, Phase IV (KMG-IV): sequencing the most valuable type-strain genomes for metagenomic binning, comparative biology and taxonomic classification.</title>
        <authorList>
            <person name="Goeker M."/>
        </authorList>
    </citation>
    <scope>NUCLEOTIDE SEQUENCE</scope>
    <source>
        <strain evidence="1">DSM 101588</strain>
    </source>
</reference>
<evidence type="ECO:0000313" key="1">
    <source>
        <dbReference type="EMBL" id="MBP2073219.1"/>
    </source>
</evidence>
<organism evidence="1 2">
    <name type="scientific">Thermoanaerobacterium butyriciformans</name>
    <dbReference type="NCBI Taxonomy" id="1702242"/>
    <lineage>
        <taxon>Bacteria</taxon>
        <taxon>Bacillati</taxon>
        <taxon>Bacillota</taxon>
        <taxon>Clostridia</taxon>
        <taxon>Thermoanaerobacterales</taxon>
        <taxon>Thermoanaerobacteraceae</taxon>
        <taxon>Thermoanaerobacterium</taxon>
    </lineage>
</organism>
<gene>
    <name evidence="1" type="ORF">J2Z80_002771</name>
</gene>
<name>A0ABS4NJ87_9THEO</name>
<protein>
    <submittedName>
        <fullName evidence="1">Uncharacterized protein</fullName>
    </submittedName>
</protein>